<gene>
    <name evidence="1" type="ORF">ROJ8625_03495</name>
</gene>
<keyword evidence="2" id="KW-1185">Reference proteome</keyword>
<protein>
    <submittedName>
        <fullName evidence="1">Uncharacterized protein</fullName>
    </submittedName>
</protein>
<dbReference type="OrthoDB" id="9816387at2"/>
<reference evidence="1 2" key="1">
    <citation type="submission" date="2017-03" db="EMBL/GenBank/DDBJ databases">
        <authorList>
            <person name="Afonso C.L."/>
            <person name="Miller P.J."/>
            <person name="Scott M.A."/>
            <person name="Spackman E."/>
            <person name="Goraichik I."/>
            <person name="Dimitrov K.M."/>
            <person name="Suarez D.L."/>
            <person name="Swayne D.E."/>
        </authorList>
    </citation>
    <scope>NUCLEOTIDE SEQUENCE [LARGE SCALE GENOMIC DNA]</scope>
    <source>
        <strain evidence="1 2">CECT 8625</strain>
    </source>
</reference>
<organism evidence="1 2">
    <name type="scientific">Roseivivax jejudonensis</name>
    <dbReference type="NCBI Taxonomy" id="1529041"/>
    <lineage>
        <taxon>Bacteria</taxon>
        <taxon>Pseudomonadati</taxon>
        <taxon>Pseudomonadota</taxon>
        <taxon>Alphaproteobacteria</taxon>
        <taxon>Rhodobacterales</taxon>
        <taxon>Roseobacteraceae</taxon>
        <taxon>Roseivivax</taxon>
    </lineage>
</organism>
<dbReference type="EMBL" id="FWFK01000007">
    <property type="protein sequence ID" value="SLN67888.1"/>
    <property type="molecule type" value="Genomic_DNA"/>
</dbReference>
<accession>A0A1X7A3S3</accession>
<evidence type="ECO:0000313" key="1">
    <source>
        <dbReference type="EMBL" id="SLN67888.1"/>
    </source>
</evidence>
<dbReference type="RefSeq" id="WP_085793166.1">
    <property type="nucleotide sequence ID" value="NZ_FWFK01000007.1"/>
</dbReference>
<sequence>MKDSAPHPKAAVNAAEYVLRLLDPEQERAVERRMQTDARLRREVVLWAIWLGGLAHDMPPSSAQPAARRALCRRLFDDR</sequence>
<dbReference type="AlphaFoldDB" id="A0A1X7A3S3"/>
<proteinExistence type="predicted"/>
<dbReference type="Proteomes" id="UP000193570">
    <property type="component" value="Unassembled WGS sequence"/>
</dbReference>
<evidence type="ECO:0000313" key="2">
    <source>
        <dbReference type="Proteomes" id="UP000193570"/>
    </source>
</evidence>
<name>A0A1X7A3S3_9RHOB</name>